<evidence type="ECO:0000313" key="2">
    <source>
        <dbReference type="EMBL" id="GGG69511.1"/>
    </source>
</evidence>
<evidence type="ECO:0000313" key="3">
    <source>
        <dbReference type="Proteomes" id="UP000622860"/>
    </source>
</evidence>
<reference evidence="2" key="2">
    <citation type="submission" date="2020-09" db="EMBL/GenBank/DDBJ databases">
        <authorList>
            <person name="Sun Q."/>
            <person name="Zhou Y."/>
        </authorList>
    </citation>
    <scope>NUCLEOTIDE SEQUENCE</scope>
    <source>
        <strain evidence="2">CGMCC 1.12754</strain>
    </source>
</reference>
<comment type="caution">
    <text evidence="2">The sequence shown here is derived from an EMBL/GenBank/DDBJ whole genome shotgun (WGS) entry which is preliminary data.</text>
</comment>
<keyword evidence="1" id="KW-0812">Transmembrane</keyword>
<keyword evidence="3" id="KW-1185">Reference proteome</keyword>
<keyword evidence="1" id="KW-1133">Transmembrane helix</keyword>
<feature type="transmembrane region" description="Helical" evidence="1">
    <location>
        <begin position="188"/>
        <end position="209"/>
    </location>
</feature>
<organism evidence="2 3">
    <name type="scientific">Virgibacillus oceani</name>
    <dbReference type="NCBI Taxonomy" id="1479511"/>
    <lineage>
        <taxon>Bacteria</taxon>
        <taxon>Bacillati</taxon>
        <taxon>Bacillota</taxon>
        <taxon>Bacilli</taxon>
        <taxon>Bacillales</taxon>
        <taxon>Bacillaceae</taxon>
        <taxon>Virgibacillus</taxon>
    </lineage>
</organism>
<dbReference type="Proteomes" id="UP000622860">
    <property type="component" value="Unassembled WGS sequence"/>
</dbReference>
<name>A0A917H6Z3_9BACI</name>
<evidence type="ECO:0008006" key="4">
    <source>
        <dbReference type="Google" id="ProtNLM"/>
    </source>
</evidence>
<dbReference type="EMBL" id="BMFR01000003">
    <property type="protein sequence ID" value="GGG69511.1"/>
    <property type="molecule type" value="Genomic_DNA"/>
</dbReference>
<reference evidence="2" key="1">
    <citation type="journal article" date="2014" name="Int. J. Syst. Evol. Microbiol.">
        <title>Complete genome sequence of Corynebacterium casei LMG S-19264T (=DSM 44701T), isolated from a smear-ripened cheese.</title>
        <authorList>
            <consortium name="US DOE Joint Genome Institute (JGI-PGF)"/>
            <person name="Walter F."/>
            <person name="Albersmeier A."/>
            <person name="Kalinowski J."/>
            <person name="Ruckert C."/>
        </authorList>
    </citation>
    <scope>NUCLEOTIDE SEQUENCE</scope>
    <source>
        <strain evidence="2">CGMCC 1.12754</strain>
    </source>
</reference>
<accession>A0A917H6Z3</accession>
<gene>
    <name evidence="2" type="ORF">GCM10011398_11890</name>
</gene>
<keyword evidence="1" id="KW-0472">Membrane</keyword>
<dbReference type="AlphaFoldDB" id="A0A917H6Z3"/>
<protein>
    <recommendedName>
        <fullName evidence="4">Gram-positive cocci surface proteins LPxTG domain-containing protein</fullName>
    </recommendedName>
</protein>
<proteinExistence type="predicted"/>
<evidence type="ECO:0000256" key="1">
    <source>
        <dbReference type="SAM" id="Phobius"/>
    </source>
</evidence>
<dbReference type="RefSeq" id="WP_188454451.1">
    <property type="nucleotide sequence ID" value="NZ_BMFR01000003.1"/>
</dbReference>
<sequence>MKKILLFGITFILFMLPFVYPGHSVSGETNSESEIDIGITPSEYLFDIENMKPGDWAPREIVVQNNGLKEFKYVTTVQNEGGSKKLFNELLLEIEDGNGEIYNGKLTDFKGISPRTLAPSSDEKLTFTIRFPEELGNDFQGLSSNFLIIFTAEGNNSGTDEETSGGVVGGDDSFSGGGSKLPVTATNMFTYLLIGAALVVAGGIVLLLYRIRRLDNKRV</sequence>